<name>A0A1M6DZS3_MALRU</name>
<dbReference type="Gene3D" id="1.25.10.10">
    <property type="entry name" value="Leucine-rich Repeat Variant"/>
    <property type="match status" value="1"/>
</dbReference>
<dbReference type="InterPro" id="IPR016024">
    <property type="entry name" value="ARM-type_fold"/>
</dbReference>
<accession>A0A1M6DZS3</accession>
<proteinExistence type="predicted"/>
<dbReference type="AlphaFoldDB" id="A0A1M6DZS3"/>
<gene>
    <name evidence="1" type="ORF">SAMN02745165_00869</name>
</gene>
<dbReference type="InterPro" id="IPR011989">
    <property type="entry name" value="ARM-like"/>
</dbReference>
<protein>
    <recommendedName>
        <fullName evidence="3">HEAT repeat-containing protein</fullName>
    </recommendedName>
</protein>
<dbReference type="STRING" id="1122189.SAMN02745165_00869"/>
<dbReference type="SUPFAM" id="SSF48371">
    <property type="entry name" value="ARM repeat"/>
    <property type="match status" value="1"/>
</dbReference>
<evidence type="ECO:0008006" key="3">
    <source>
        <dbReference type="Google" id="ProtNLM"/>
    </source>
</evidence>
<evidence type="ECO:0000313" key="2">
    <source>
        <dbReference type="Proteomes" id="UP000184171"/>
    </source>
</evidence>
<evidence type="ECO:0000313" key="1">
    <source>
        <dbReference type="EMBL" id="SHI78528.1"/>
    </source>
</evidence>
<dbReference type="Proteomes" id="UP000184171">
    <property type="component" value="Unassembled WGS sequence"/>
</dbReference>
<reference evidence="1 2" key="1">
    <citation type="submission" date="2016-11" db="EMBL/GenBank/DDBJ databases">
        <authorList>
            <person name="Jaros S."/>
            <person name="Januszkiewicz K."/>
            <person name="Wedrychowicz H."/>
        </authorList>
    </citation>
    <scope>NUCLEOTIDE SEQUENCE [LARGE SCALE GENOMIC DNA]</scope>
    <source>
        <strain evidence="1 2">DSM 5091</strain>
    </source>
</reference>
<keyword evidence="2" id="KW-1185">Reference proteome</keyword>
<organism evidence="1 2">
    <name type="scientific">Malonomonas rubra DSM 5091</name>
    <dbReference type="NCBI Taxonomy" id="1122189"/>
    <lineage>
        <taxon>Bacteria</taxon>
        <taxon>Pseudomonadati</taxon>
        <taxon>Thermodesulfobacteriota</taxon>
        <taxon>Desulfuromonadia</taxon>
        <taxon>Desulfuromonadales</taxon>
        <taxon>Geopsychrobacteraceae</taxon>
        <taxon>Malonomonas</taxon>
    </lineage>
</organism>
<dbReference type="EMBL" id="FQZT01000002">
    <property type="protein sequence ID" value="SHI78528.1"/>
    <property type="molecule type" value="Genomic_DNA"/>
</dbReference>
<sequence length="720" mass="83236">MDILVDSLLEPTQKKEEQTRLLASFIHELNITRRHLNTYPAGHPIIDSAYDKLRLLLTPLFKEYPKFAFGVAKGTLLFDHQWLDRNNPRINDFAKVLSKLDIAAVHFHSQPEKVELLRFAELINLDQQKVSSEGGLEKLLKQQDFTCLEITPVDYSVFRITEQDVSKEELDEKLWENFISRLLEGHSGASQRELDPAAVAEILNSNFALGDGSESNDFEQIVSDFIRHLKTAKVEKSGEQFAALVRNLAPQLKQQFIATATQQLDRDPTVSMEDLQAMPPSLIEMALKEFNDNQLNISATMINLVSNLHSHHQRKGRLTSGDFQENDNTADHLRTLFQEEDKGKFTPDSYQLTLDRITNEQAEFNLPEADKENLLQLVLNSSTEMHNCAIIFNLLGKDEIHAESRERLQENLIDLADYFLATGGFKGLNYIQQRLRQHQQRHPDNEENINNLQQHLNAPEFYQEILDNIDRWDEQKQKEITAYIKSAGAGITEALLKRLTIEEDKSLRRTYLNTLAGFGKVVHPVIYKHLHDERWFVIRNMLTILRMQQDPIDLKKLRHLEKSSNLRVNQEYLQLLFKFDRNRATELLSKQLQSNNPQLQIHAVQLATQSNDPATGQLLLKMLHKERLKDENLQLKMQLVRSLCVLADKAALPTLKKLLNPGFLYTSKRKIELQKEIVRNLHHYPAQSVERILKKLARSRRKGVNSLAADKLRQLHRKQQ</sequence>